<sequence>MIVEFMDKPDGDATQEHLINRLETLIFNLSMVANINDKDFGASSGIALRYKLQSMSNLANTKERKFTKGFRRRYRLIAVLANTAIAPEDLAGLHFIFTRNTPANLLEEAQTANLLTGLVSDETALNSLSIIKDAKAEMKRIQEEEAPLPTFDAEMNADE</sequence>
<dbReference type="Proteomes" id="UP000269544">
    <property type="component" value="Chromosome"/>
</dbReference>
<proteinExistence type="predicted"/>
<dbReference type="KEGG" id="piv:NCTC13079_00624"/>
<reference evidence="1 2" key="1">
    <citation type="submission" date="2018-12" db="EMBL/GenBank/DDBJ databases">
        <authorList>
            <consortium name="Pathogen Informatics"/>
        </authorList>
    </citation>
    <scope>NUCLEOTIDE SEQUENCE [LARGE SCALE GENOMIC DNA]</scope>
    <source>
        <strain evidence="1 2">NCTC13079</strain>
    </source>
</reference>
<evidence type="ECO:0000313" key="1">
    <source>
        <dbReference type="EMBL" id="VEJ35313.1"/>
    </source>
</evidence>
<keyword evidence="2" id="KW-1185">Reference proteome</keyword>
<protein>
    <submittedName>
        <fullName evidence="1">Phage portal protein, SPP1 family</fullName>
    </submittedName>
</protein>
<gene>
    <name evidence="1" type="ORF">NCTC13079_00624</name>
</gene>
<dbReference type="Pfam" id="PF05133">
    <property type="entry name" value="SPP1_portal"/>
    <property type="match status" value="1"/>
</dbReference>
<organism evidence="1 2">
    <name type="scientific">Aedoeadaptatus ivorii</name>
    <dbReference type="NCBI Taxonomy" id="54006"/>
    <lineage>
        <taxon>Bacteria</taxon>
        <taxon>Bacillati</taxon>
        <taxon>Bacillota</taxon>
        <taxon>Tissierellia</taxon>
        <taxon>Tissierellales</taxon>
        <taxon>Peptoniphilaceae</taxon>
        <taxon>Aedoeadaptatus</taxon>
    </lineage>
</organism>
<dbReference type="AlphaFoldDB" id="A0A3S4Z3J2"/>
<dbReference type="InterPro" id="IPR021145">
    <property type="entry name" value="Portal_protein_SPP1_Gp6-like"/>
</dbReference>
<dbReference type="EMBL" id="LR134523">
    <property type="protein sequence ID" value="VEJ35313.1"/>
    <property type="molecule type" value="Genomic_DNA"/>
</dbReference>
<evidence type="ECO:0000313" key="2">
    <source>
        <dbReference type="Proteomes" id="UP000269544"/>
    </source>
</evidence>
<name>A0A3S4Z3J2_9FIRM</name>
<accession>A0A3S4Z3J2</accession>